<accession>A0A4S2M738</accession>
<feature type="transmembrane region" description="Helical" evidence="8">
    <location>
        <begin position="511"/>
        <end position="531"/>
    </location>
</feature>
<proteinExistence type="inferred from homology"/>
<feature type="region of interest" description="Disordered" evidence="7">
    <location>
        <begin position="150"/>
        <end position="178"/>
    </location>
</feature>
<evidence type="ECO:0000256" key="8">
    <source>
        <dbReference type="SAM" id="Phobius"/>
    </source>
</evidence>
<dbReference type="EMBL" id="SJOL01005421">
    <property type="protein sequence ID" value="TGZ70379.1"/>
    <property type="molecule type" value="Genomic_DNA"/>
</dbReference>
<evidence type="ECO:0000313" key="11">
    <source>
        <dbReference type="Proteomes" id="UP000308267"/>
    </source>
</evidence>
<protein>
    <recommendedName>
        <fullName evidence="9">Peptidase S54 rhomboid domain-containing protein</fullName>
    </recommendedName>
</protein>
<feature type="compositionally biased region" description="Polar residues" evidence="7">
    <location>
        <begin position="157"/>
        <end position="166"/>
    </location>
</feature>
<evidence type="ECO:0000256" key="7">
    <source>
        <dbReference type="SAM" id="MobiDB-lite"/>
    </source>
</evidence>
<dbReference type="OrthoDB" id="2146116at2759"/>
<evidence type="ECO:0000256" key="3">
    <source>
        <dbReference type="ARBA" id="ARBA00022692"/>
    </source>
</evidence>
<organism evidence="10 11">
    <name type="scientific">Opisthorchis felineus</name>
    <dbReference type="NCBI Taxonomy" id="147828"/>
    <lineage>
        <taxon>Eukaryota</taxon>
        <taxon>Metazoa</taxon>
        <taxon>Spiralia</taxon>
        <taxon>Lophotrochozoa</taxon>
        <taxon>Platyhelminthes</taxon>
        <taxon>Trematoda</taxon>
        <taxon>Digenea</taxon>
        <taxon>Opisthorchiida</taxon>
        <taxon>Opisthorchiata</taxon>
        <taxon>Opisthorchiidae</taxon>
        <taxon>Opisthorchis</taxon>
    </lineage>
</organism>
<comment type="subcellular location">
    <subcellularLocation>
        <location evidence="1">Endoplasmic reticulum membrane</location>
        <topology evidence="1">Multi-pass membrane protein</topology>
    </subcellularLocation>
</comment>
<dbReference type="GO" id="GO:0004252">
    <property type="term" value="F:serine-type endopeptidase activity"/>
    <property type="evidence" value="ECO:0007669"/>
    <property type="project" value="InterPro"/>
</dbReference>
<dbReference type="InterPro" id="IPR035952">
    <property type="entry name" value="Rhomboid-like_sf"/>
</dbReference>
<gene>
    <name evidence="10" type="ORF">CRM22_003233</name>
</gene>
<feature type="transmembrane region" description="Helical" evidence="8">
    <location>
        <begin position="543"/>
        <end position="560"/>
    </location>
</feature>
<evidence type="ECO:0000256" key="5">
    <source>
        <dbReference type="ARBA" id="ARBA00022989"/>
    </source>
</evidence>
<dbReference type="PANTHER" id="PTHR45965">
    <property type="entry name" value="INACTIVE RHOMBOID PROTEIN"/>
    <property type="match status" value="1"/>
</dbReference>
<evidence type="ECO:0000256" key="2">
    <source>
        <dbReference type="ARBA" id="ARBA00009045"/>
    </source>
</evidence>
<dbReference type="Pfam" id="PF01694">
    <property type="entry name" value="Rhomboid"/>
    <property type="match status" value="1"/>
</dbReference>
<feature type="domain" description="Peptidase S54 rhomboid" evidence="9">
    <location>
        <begin position="471"/>
        <end position="553"/>
    </location>
</feature>
<evidence type="ECO:0000256" key="6">
    <source>
        <dbReference type="ARBA" id="ARBA00023136"/>
    </source>
</evidence>
<comment type="caution">
    <text evidence="10">The sequence shown here is derived from an EMBL/GenBank/DDBJ whole genome shotgun (WGS) entry which is preliminary data.</text>
</comment>
<comment type="similarity">
    <text evidence="2">Belongs to the peptidase S54 family.</text>
</comment>
<evidence type="ECO:0000256" key="1">
    <source>
        <dbReference type="ARBA" id="ARBA00004477"/>
    </source>
</evidence>
<reference evidence="10 11" key="1">
    <citation type="journal article" date="2019" name="BMC Genomics">
        <title>New insights from Opisthorchis felineus genome: update on genomics of the epidemiologically important liver flukes.</title>
        <authorList>
            <person name="Ershov N.I."/>
            <person name="Mordvinov V.A."/>
            <person name="Prokhortchouk E.B."/>
            <person name="Pakharukova M.Y."/>
            <person name="Gunbin K.V."/>
            <person name="Ustyantsev K."/>
            <person name="Genaev M.A."/>
            <person name="Blinov A.G."/>
            <person name="Mazur A."/>
            <person name="Boulygina E."/>
            <person name="Tsygankova S."/>
            <person name="Khrameeva E."/>
            <person name="Chekanov N."/>
            <person name="Fan G."/>
            <person name="Xiao A."/>
            <person name="Zhang H."/>
            <person name="Xu X."/>
            <person name="Yang H."/>
            <person name="Solovyev V."/>
            <person name="Lee S.M."/>
            <person name="Liu X."/>
            <person name="Afonnikov D.A."/>
            <person name="Skryabin K.G."/>
        </authorList>
    </citation>
    <scope>NUCLEOTIDE SEQUENCE [LARGE SCALE GENOMIC DNA]</scope>
    <source>
        <strain evidence="10">AK-0245</strain>
        <tissue evidence="10">Whole organism</tissue>
    </source>
</reference>
<dbReference type="Proteomes" id="UP000308267">
    <property type="component" value="Unassembled WGS sequence"/>
</dbReference>
<feature type="transmembrane region" description="Helical" evidence="8">
    <location>
        <begin position="203"/>
        <end position="223"/>
    </location>
</feature>
<dbReference type="PANTHER" id="PTHR45965:SF3">
    <property type="entry name" value="INACTIVE RHOMBOID PROTEIN 1"/>
    <property type="match status" value="1"/>
</dbReference>
<name>A0A4S2M738_OPIFE</name>
<keyword evidence="11" id="KW-1185">Reference proteome</keyword>
<dbReference type="InterPro" id="IPR051512">
    <property type="entry name" value="Inactive_Rhomboid"/>
</dbReference>
<dbReference type="InterPro" id="IPR022764">
    <property type="entry name" value="Peptidase_S54_rhomboid_dom"/>
</dbReference>
<keyword evidence="3 8" id="KW-0812">Transmembrane</keyword>
<evidence type="ECO:0000313" key="10">
    <source>
        <dbReference type="EMBL" id="TGZ70379.1"/>
    </source>
</evidence>
<evidence type="ECO:0000259" key="9">
    <source>
        <dbReference type="Pfam" id="PF01694"/>
    </source>
</evidence>
<keyword evidence="5 8" id="KW-1133">Transmembrane helix</keyword>
<dbReference type="STRING" id="147828.A0A4S2M738"/>
<dbReference type="SUPFAM" id="SSF144091">
    <property type="entry name" value="Rhomboid-like"/>
    <property type="match status" value="2"/>
</dbReference>
<feature type="transmembrane region" description="Helical" evidence="8">
    <location>
        <begin position="646"/>
        <end position="662"/>
    </location>
</feature>
<dbReference type="GO" id="GO:0005789">
    <property type="term" value="C:endoplasmic reticulum membrane"/>
    <property type="evidence" value="ECO:0007669"/>
    <property type="project" value="UniProtKB-SubCell"/>
</dbReference>
<keyword evidence="4" id="KW-0256">Endoplasmic reticulum</keyword>
<dbReference type="AlphaFoldDB" id="A0A4S2M738"/>
<dbReference type="Gene3D" id="1.20.1540.10">
    <property type="entry name" value="Rhomboid-like"/>
    <property type="match status" value="1"/>
</dbReference>
<feature type="transmembrane region" description="Helical" evidence="8">
    <location>
        <begin position="683"/>
        <end position="706"/>
    </location>
</feature>
<sequence>MQAGNMKVIRTVRSRVEANPGASQQVDARRRQYMEQYGKVVVPPLSRHYSSPVGTKLIPPIPTSWLASGYDRRAGGMLPVVPKASRAFRRGETSNVDFNLIDAGQRRTRELRHSISLPARDPATEVIPITGFTDSDAVIGDKSLTRSLSPLSHPDYQEQSPCTVDSHTGAAPKSLSENPRRFFPPVGKNFPELQLKSRRDLPYFTLIMSAIQVVVFLVHWGIYGFSPVGLDVISHHMATITLPNGTSGRVCWVEPENSFIGPRQVDLIRSGARYPPCMRFDSQLHSTVIQRQHSFDRLSGCCLNRAARSCHQTSQAACSAPTYDWLTYSDLEPGLPHSPSDESDSLVTHTSVMDTVKKSNTSVVCGLDPNYCLKPRSSPSVPWPDDISEWPVCENVANISSEIDPSPPHMQCRVIGRPCCFGIHGECVVTTEEHCKFMHGSYHSKAAVCSQVNCLKDVCGMAPFLKGDYADQWYRLITSLFIHSGLVPLIITITIQVMFMWDLELFHRSRVVGAIYLISGCFGNVVAGYFLPYQIGTGPTASLMGLLGLRATSCFFYPIWTPSSKQSRRHTRPSYNTIGDADDCEGQRLTRPQQHSERSSLSTIRRASVFTPIRHRTLQRLRKNVLYPIGVFVLGVFPWLDNFAHLGGFVAGCLLTFIFLPYSRLRLPSRCRFRPKPNKRLRIPIEVVCFCTFLALSVMMFCLFWLSPVLNCSWCNYFTCIPLVPHLCDQYFVNVSQRPVCVPESL</sequence>
<keyword evidence="6 8" id="KW-0472">Membrane</keyword>
<feature type="transmembrane region" description="Helical" evidence="8">
    <location>
        <begin position="473"/>
        <end position="499"/>
    </location>
</feature>
<dbReference type="GO" id="GO:0042058">
    <property type="term" value="P:regulation of epidermal growth factor receptor signaling pathway"/>
    <property type="evidence" value="ECO:0007669"/>
    <property type="project" value="TreeGrafter"/>
</dbReference>
<feature type="transmembrane region" description="Helical" evidence="8">
    <location>
        <begin position="624"/>
        <end position="640"/>
    </location>
</feature>
<evidence type="ECO:0000256" key="4">
    <source>
        <dbReference type="ARBA" id="ARBA00022824"/>
    </source>
</evidence>
<dbReference type="GO" id="GO:0050708">
    <property type="term" value="P:regulation of protein secretion"/>
    <property type="evidence" value="ECO:0007669"/>
    <property type="project" value="TreeGrafter"/>
</dbReference>